<organism evidence="2 3">
    <name type="scientific">Acinetobacter baumannii MRSN 3527</name>
    <dbReference type="NCBI Taxonomy" id="1409923"/>
    <lineage>
        <taxon>Bacteria</taxon>
        <taxon>Pseudomonadati</taxon>
        <taxon>Pseudomonadota</taxon>
        <taxon>Gammaproteobacteria</taxon>
        <taxon>Moraxellales</taxon>
        <taxon>Moraxellaceae</taxon>
        <taxon>Acinetobacter</taxon>
        <taxon>Acinetobacter calcoaceticus/baumannii complex</taxon>
    </lineage>
</organism>
<dbReference type="RefSeq" id="WP_047930076.1">
    <property type="nucleotide sequence ID" value="NZ_JPHZ01000017.1"/>
</dbReference>
<accession>A0A0J1A168</accession>
<dbReference type="EMBL" id="JPHZ01000017">
    <property type="protein sequence ID" value="KLT88289.1"/>
    <property type="molecule type" value="Genomic_DNA"/>
</dbReference>
<comment type="caution">
    <text evidence="2">The sequence shown here is derived from an EMBL/GenBank/DDBJ whole genome shotgun (WGS) entry which is preliminary data.</text>
</comment>
<evidence type="ECO:0000313" key="3">
    <source>
        <dbReference type="Proteomes" id="UP000036122"/>
    </source>
</evidence>
<name>A0A0J1A168_ACIBA</name>
<dbReference type="AlphaFoldDB" id="A0A0J1A168"/>
<feature type="domain" description="DUF7167" evidence="1">
    <location>
        <begin position="10"/>
        <end position="70"/>
    </location>
</feature>
<proteinExistence type="predicted"/>
<evidence type="ECO:0000313" key="2">
    <source>
        <dbReference type="EMBL" id="KLT88289.1"/>
    </source>
</evidence>
<gene>
    <name evidence="2" type="ORF">T630_2808</name>
</gene>
<dbReference type="PATRIC" id="fig|1409923.3.peg.3241"/>
<dbReference type="Proteomes" id="UP000036122">
    <property type="component" value="Unassembled WGS sequence"/>
</dbReference>
<evidence type="ECO:0000259" key="1">
    <source>
        <dbReference type="Pfam" id="PF23768"/>
    </source>
</evidence>
<reference evidence="2 3" key="1">
    <citation type="submission" date="2014-07" db="EMBL/GenBank/DDBJ databases">
        <authorList>
            <person name="Harkins D.M."/>
            <person name="Lesho E."/>
            <person name="Waterman P.E."/>
            <person name="Chan A."/>
            <person name="Fouts D.E."/>
        </authorList>
    </citation>
    <scope>NUCLEOTIDE SEQUENCE [LARGE SCALE GENOMIC DNA]</scope>
    <source>
        <strain evidence="2 3">MRSN 3527</strain>
    </source>
</reference>
<dbReference type="Pfam" id="PF23768">
    <property type="entry name" value="DUF7167"/>
    <property type="match status" value="1"/>
</dbReference>
<sequence length="73" mass="8569">MSKKAFKDLKIRFHMAIGIANATQEDFYPLSEFIGEDDWNAMDELQKETFISDCANDWSQNYLDLGGWVEWDK</sequence>
<protein>
    <recommendedName>
        <fullName evidence="1">DUF7167 domain-containing protein</fullName>
    </recommendedName>
</protein>
<dbReference type="InterPro" id="IPR055591">
    <property type="entry name" value="DUF7167"/>
</dbReference>